<feature type="signal peptide" evidence="2">
    <location>
        <begin position="1"/>
        <end position="20"/>
    </location>
</feature>
<protein>
    <submittedName>
        <fullName evidence="3">Uncharacterized protein</fullName>
    </submittedName>
</protein>
<reference evidence="3" key="1">
    <citation type="submission" date="2021-01" db="EMBL/GenBank/DDBJ databases">
        <title>Genome sequence of strain Noviherbaspirillum sp. DKR-6.</title>
        <authorList>
            <person name="Chaudhary D.K."/>
        </authorList>
    </citation>
    <scope>NUCLEOTIDE SEQUENCE</scope>
    <source>
        <strain evidence="3">DKR-6</strain>
    </source>
</reference>
<organism evidence="3 4">
    <name type="scientific">Noviherbaspirillum pedocola</name>
    <dbReference type="NCBI Taxonomy" id="2801341"/>
    <lineage>
        <taxon>Bacteria</taxon>
        <taxon>Pseudomonadati</taxon>
        <taxon>Pseudomonadota</taxon>
        <taxon>Betaproteobacteria</taxon>
        <taxon>Burkholderiales</taxon>
        <taxon>Oxalobacteraceae</taxon>
        <taxon>Noviherbaspirillum</taxon>
    </lineage>
</organism>
<evidence type="ECO:0000313" key="4">
    <source>
        <dbReference type="Proteomes" id="UP000622890"/>
    </source>
</evidence>
<dbReference type="AlphaFoldDB" id="A0A934W9F7"/>
<evidence type="ECO:0000256" key="1">
    <source>
        <dbReference type="SAM" id="MobiDB-lite"/>
    </source>
</evidence>
<proteinExistence type="predicted"/>
<feature type="region of interest" description="Disordered" evidence="1">
    <location>
        <begin position="70"/>
        <end position="109"/>
    </location>
</feature>
<comment type="caution">
    <text evidence="3">The sequence shown here is derived from an EMBL/GenBank/DDBJ whole genome shotgun (WGS) entry which is preliminary data.</text>
</comment>
<feature type="chain" id="PRO_5037003270" evidence="2">
    <location>
        <begin position="21"/>
        <end position="109"/>
    </location>
</feature>
<sequence>MMSLTHLLAAAALLPAAAIAQQALPDPTDPNAATAAPAYVSAFSDYRAAADSSAAPDAVWRQANEQLVQQTEHAGHGAMTMPGPESHAPAAASGNNRPAPHADHGSHHH</sequence>
<evidence type="ECO:0000313" key="3">
    <source>
        <dbReference type="EMBL" id="MBK4738820.1"/>
    </source>
</evidence>
<feature type="compositionally biased region" description="Basic and acidic residues" evidence="1">
    <location>
        <begin position="100"/>
        <end position="109"/>
    </location>
</feature>
<name>A0A934W9F7_9BURK</name>
<accession>A0A934W9F7</accession>
<keyword evidence="4" id="KW-1185">Reference proteome</keyword>
<dbReference type="Proteomes" id="UP000622890">
    <property type="component" value="Unassembled WGS sequence"/>
</dbReference>
<keyword evidence="2" id="KW-0732">Signal</keyword>
<dbReference type="RefSeq" id="WP_200598191.1">
    <property type="nucleotide sequence ID" value="NZ_JAEPBG010000027.1"/>
</dbReference>
<dbReference type="EMBL" id="JAEPBG010000027">
    <property type="protein sequence ID" value="MBK4738820.1"/>
    <property type="molecule type" value="Genomic_DNA"/>
</dbReference>
<gene>
    <name evidence="3" type="ORF">JJB74_29770</name>
</gene>
<evidence type="ECO:0000256" key="2">
    <source>
        <dbReference type="SAM" id="SignalP"/>
    </source>
</evidence>